<dbReference type="PROSITE" id="PS00606">
    <property type="entry name" value="KS3_1"/>
    <property type="match status" value="1"/>
</dbReference>
<dbReference type="Gene3D" id="3.40.47.10">
    <property type="match status" value="2"/>
</dbReference>
<name>A0A4R5CGF7_9ACTN</name>
<sequence length="407" mass="41497">MSRRDVAITGLGLITPAGTGVAAAWTGLCDGRPTADHHGDLTGLDVDYACAVEDLEPETRLGRRLARRLDRICQLALIAAQEAVRDSGHDPATWDGSRVGVVLGCAATGVHTWETAMERMCEGGPRKVSPVAITQYLPNMAAAEVSIALGAGGPSFTVASACASGASAVHLARELLLSGAADIMISGGSAAELTPLTVTCFDRLGALARRPDKPQTAARPFEADRNGFVMGEGASVLVLERAADARAREARSHATLVGCGVTDDCYHPTAPQPDGRGAERAVRLALADAGAGPSDVGHVNAHGTGTRLNDAVEARVLETVLPAGVPVTSIKGTIGHTLGAAGAVEAAAAALSLREGLIPPTANLDRQDPEIALDVVAGAPRRTPDGLVLSNSFGFGGHNVVLALAPA</sequence>
<dbReference type="FunFam" id="3.40.47.10:FF:000029">
    <property type="entry name" value="3-oxoacyl-[acyl-carrier-protein] synthase 1"/>
    <property type="match status" value="1"/>
</dbReference>
<dbReference type="InterPro" id="IPR000794">
    <property type="entry name" value="Beta-ketoacyl_synthase"/>
</dbReference>
<dbReference type="PANTHER" id="PTHR11712">
    <property type="entry name" value="POLYKETIDE SYNTHASE-RELATED"/>
    <property type="match status" value="1"/>
</dbReference>
<evidence type="ECO:0000313" key="6">
    <source>
        <dbReference type="EMBL" id="TDD98139.1"/>
    </source>
</evidence>
<dbReference type="InterPro" id="IPR016039">
    <property type="entry name" value="Thiolase-like"/>
</dbReference>
<reference evidence="6 7" key="1">
    <citation type="submission" date="2019-03" db="EMBL/GenBank/DDBJ databases">
        <title>Draft genome sequences of novel Actinobacteria.</title>
        <authorList>
            <person name="Sahin N."/>
            <person name="Ay H."/>
            <person name="Saygin H."/>
        </authorList>
    </citation>
    <scope>NUCLEOTIDE SEQUENCE [LARGE SCALE GENOMIC DNA]</scope>
    <source>
        <strain evidence="6 7">H3C3</strain>
    </source>
</reference>
<accession>A0A4R5CGF7</accession>
<evidence type="ECO:0000256" key="4">
    <source>
        <dbReference type="RuleBase" id="RU003694"/>
    </source>
</evidence>
<comment type="caution">
    <text evidence="6">The sequence shown here is derived from an EMBL/GenBank/DDBJ whole genome shotgun (WGS) entry which is preliminary data.</text>
</comment>
<comment type="similarity">
    <text evidence="1 4">Belongs to the thiolase-like superfamily. Beta-ketoacyl-ACP synthases family.</text>
</comment>
<feature type="domain" description="Ketosynthase family 3 (KS3)" evidence="5">
    <location>
        <begin position="3"/>
        <end position="406"/>
    </location>
</feature>
<dbReference type="SMART" id="SM00825">
    <property type="entry name" value="PKS_KS"/>
    <property type="match status" value="1"/>
</dbReference>
<dbReference type="GO" id="GO:0004315">
    <property type="term" value="F:3-oxoacyl-[acyl-carrier-protein] synthase activity"/>
    <property type="evidence" value="ECO:0007669"/>
    <property type="project" value="InterPro"/>
</dbReference>
<gene>
    <name evidence="6" type="ORF">E1298_00280</name>
</gene>
<dbReference type="OrthoDB" id="9808669at2"/>
<keyword evidence="3" id="KW-0012">Acyltransferase</keyword>
<dbReference type="CDD" id="cd00834">
    <property type="entry name" value="KAS_I_II"/>
    <property type="match status" value="1"/>
</dbReference>
<dbReference type="Pfam" id="PF00109">
    <property type="entry name" value="ketoacyl-synt"/>
    <property type="match status" value="1"/>
</dbReference>
<dbReference type="AlphaFoldDB" id="A0A4R5CGF7"/>
<protein>
    <submittedName>
        <fullName evidence="6">Beta-ketoacyl-[acyl-carrier-protein] synthase family protein</fullName>
    </submittedName>
</protein>
<dbReference type="Pfam" id="PF02801">
    <property type="entry name" value="Ketoacyl-synt_C"/>
    <property type="match status" value="1"/>
</dbReference>
<dbReference type="FunFam" id="3.40.47.10:FF:000018">
    <property type="entry name" value="3-oxoacyl-[acyl-carrier-protein] synthase 2"/>
    <property type="match status" value="1"/>
</dbReference>
<dbReference type="Proteomes" id="UP000294513">
    <property type="component" value="Unassembled WGS sequence"/>
</dbReference>
<keyword evidence="2 4" id="KW-0808">Transferase</keyword>
<dbReference type="InterPro" id="IPR020841">
    <property type="entry name" value="PKS_Beta-ketoAc_synthase_dom"/>
</dbReference>
<dbReference type="PANTHER" id="PTHR11712:SF347">
    <property type="entry name" value="BETA KETOACYL-ACYL CARRIER PROTEIN SYNTHASE"/>
    <property type="match status" value="1"/>
</dbReference>
<proteinExistence type="inferred from homology"/>
<dbReference type="GO" id="GO:0030497">
    <property type="term" value="P:fatty acid elongation"/>
    <property type="evidence" value="ECO:0007669"/>
    <property type="project" value="UniProtKB-ARBA"/>
</dbReference>
<evidence type="ECO:0000313" key="7">
    <source>
        <dbReference type="Proteomes" id="UP000294513"/>
    </source>
</evidence>
<dbReference type="InterPro" id="IPR014030">
    <property type="entry name" value="Ketoacyl_synth_N"/>
</dbReference>
<evidence type="ECO:0000256" key="2">
    <source>
        <dbReference type="ARBA" id="ARBA00022679"/>
    </source>
</evidence>
<evidence type="ECO:0000259" key="5">
    <source>
        <dbReference type="PROSITE" id="PS52004"/>
    </source>
</evidence>
<keyword evidence="7" id="KW-1185">Reference proteome</keyword>
<dbReference type="InterPro" id="IPR014031">
    <property type="entry name" value="Ketoacyl_synth_C"/>
</dbReference>
<organism evidence="6 7">
    <name type="scientific">Actinomadura rubrisoli</name>
    <dbReference type="NCBI Taxonomy" id="2530368"/>
    <lineage>
        <taxon>Bacteria</taxon>
        <taxon>Bacillati</taxon>
        <taxon>Actinomycetota</taxon>
        <taxon>Actinomycetes</taxon>
        <taxon>Streptosporangiales</taxon>
        <taxon>Thermomonosporaceae</taxon>
        <taxon>Actinomadura</taxon>
    </lineage>
</organism>
<dbReference type="RefSeq" id="WP_131888660.1">
    <property type="nucleotide sequence ID" value="NZ_SMKU01000001.1"/>
</dbReference>
<dbReference type="PROSITE" id="PS52004">
    <property type="entry name" value="KS3_2"/>
    <property type="match status" value="1"/>
</dbReference>
<dbReference type="InterPro" id="IPR018201">
    <property type="entry name" value="Ketoacyl_synth_AS"/>
</dbReference>
<dbReference type="SUPFAM" id="SSF53901">
    <property type="entry name" value="Thiolase-like"/>
    <property type="match status" value="2"/>
</dbReference>
<evidence type="ECO:0000256" key="1">
    <source>
        <dbReference type="ARBA" id="ARBA00008467"/>
    </source>
</evidence>
<dbReference type="EMBL" id="SMKU01000001">
    <property type="protein sequence ID" value="TDD98139.1"/>
    <property type="molecule type" value="Genomic_DNA"/>
</dbReference>
<dbReference type="NCBIfam" id="NF005589">
    <property type="entry name" value="PRK07314.1"/>
    <property type="match status" value="1"/>
</dbReference>
<evidence type="ECO:0000256" key="3">
    <source>
        <dbReference type="ARBA" id="ARBA00023315"/>
    </source>
</evidence>